<dbReference type="Gene3D" id="2.40.10.10">
    <property type="entry name" value="Trypsin-like serine proteases"/>
    <property type="match status" value="2"/>
</dbReference>
<accession>A0ABS0Y6N3</accession>
<dbReference type="RefSeq" id="WP_199051196.1">
    <property type="nucleotide sequence ID" value="NZ_JAELXT010000036.1"/>
</dbReference>
<evidence type="ECO:0000313" key="4">
    <source>
        <dbReference type="Proteomes" id="UP000620670"/>
    </source>
</evidence>
<dbReference type="PANTHER" id="PTHR43019:SF23">
    <property type="entry name" value="PROTEASE DO-LIKE 5, CHLOROPLASTIC"/>
    <property type="match status" value="1"/>
</dbReference>
<dbReference type="PANTHER" id="PTHR43019">
    <property type="entry name" value="SERINE ENDOPROTEASE DEGS"/>
    <property type="match status" value="1"/>
</dbReference>
<evidence type="ECO:0000256" key="1">
    <source>
        <dbReference type="SAM" id="MobiDB-lite"/>
    </source>
</evidence>
<gene>
    <name evidence="3" type="ORF">JAO75_21490</name>
</gene>
<evidence type="ECO:0000313" key="3">
    <source>
        <dbReference type="EMBL" id="MBJ6127977.1"/>
    </source>
</evidence>
<keyword evidence="2" id="KW-0732">Signal</keyword>
<dbReference type="SUPFAM" id="SSF50494">
    <property type="entry name" value="Trypsin-like serine proteases"/>
    <property type="match status" value="1"/>
</dbReference>
<dbReference type="Pfam" id="PF13365">
    <property type="entry name" value="Trypsin_2"/>
    <property type="match status" value="1"/>
</dbReference>
<feature type="region of interest" description="Disordered" evidence="1">
    <location>
        <begin position="382"/>
        <end position="417"/>
    </location>
</feature>
<comment type="caution">
    <text evidence="3">The sequence shown here is derived from an EMBL/GenBank/DDBJ whole genome shotgun (WGS) entry which is preliminary data.</text>
</comment>
<organism evidence="3 4">
    <name type="scientific">Microvirga splendida</name>
    <dbReference type="NCBI Taxonomy" id="2795727"/>
    <lineage>
        <taxon>Bacteria</taxon>
        <taxon>Pseudomonadati</taxon>
        <taxon>Pseudomonadota</taxon>
        <taxon>Alphaproteobacteria</taxon>
        <taxon>Hyphomicrobiales</taxon>
        <taxon>Methylobacteriaceae</taxon>
        <taxon>Microvirga</taxon>
    </lineage>
</organism>
<feature type="chain" id="PRO_5046542573" evidence="2">
    <location>
        <begin position="22"/>
        <end position="619"/>
    </location>
</feature>
<feature type="signal peptide" evidence="2">
    <location>
        <begin position="1"/>
        <end position="21"/>
    </location>
</feature>
<proteinExistence type="predicted"/>
<dbReference type="InterPro" id="IPR009003">
    <property type="entry name" value="Peptidase_S1_PA"/>
</dbReference>
<keyword evidence="4" id="KW-1185">Reference proteome</keyword>
<sequence>MRIVSIAASVAICAFGSSALADSFTLSGDARWVALASRQSLDEAIGVAHAFRWRFPTVRVMQATNGWYAIVAGPERIPNPRAYKEALVRTGEIPGDTIITRGQGYVAEVWKPSTFKPLIQAKYDGTKQVNLRSGELVLTVSSLPSGKESGRFPVLTGSANGRLAITARLEESSNEVPNAEVAVVRLDPTSAEPQVVFSSFWGGAHCCTVTKIATKVGTEWRVIQGKTIDGDGGYTFDDIDGDGAAELLSVDQTFLYTFAPYAGSWAPESISRLSGDRLVDVTAHPTFRTYMRQELYRMEYLASREPSLWRSNGFLAAWVATKAVVGEFDDAWNRMLPLYDRGTDWPLTECTVAKVGGSCPDGRERTIEFPVALRKHLEEGGYIPRSAPAPRPESVSVARPTPVTPSPAPKEEKRASSGTGFFVTREGHVVTNNHVIEGCASVQIKPSNGSTLPARILARDTTNDLALLKADEPTDKFATIRAGVRLGEAVAAFGFPLNSVLASSGNFTLGNVTALAGIGDDSRFLQISTPVQPGNSGGPLLDENGNVVGVVTSKLNALKTVVAIGDVPQNVNFAIKAGALTTFLESTRVEVLHASSVSRLSPPDLADVASSISVFVRCD</sequence>
<reference evidence="4" key="1">
    <citation type="submission" date="2020-12" db="EMBL/GenBank/DDBJ databases">
        <title>Hymenobacter sp.</title>
        <authorList>
            <person name="Kim M.K."/>
        </authorList>
    </citation>
    <scope>NUCLEOTIDE SEQUENCE [LARGE SCALE GENOMIC DNA]</scope>
    <source>
        <strain evidence="4">BT325</strain>
    </source>
</reference>
<protein>
    <submittedName>
        <fullName evidence="3">Trypsin-like peptidase domain-containing protein</fullName>
    </submittedName>
</protein>
<dbReference type="InterPro" id="IPR001940">
    <property type="entry name" value="Peptidase_S1C"/>
</dbReference>
<dbReference type="EMBL" id="JAELXT010000036">
    <property type="protein sequence ID" value="MBJ6127977.1"/>
    <property type="molecule type" value="Genomic_DNA"/>
</dbReference>
<evidence type="ECO:0000256" key="2">
    <source>
        <dbReference type="SAM" id="SignalP"/>
    </source>
</evidence>
<dbReference type="Proteomes" id="UP000620670">
    <property type="component" value="Unassembled WGS sequence"/>
</dbReference>
<dbReference type="PRINTS" id="PR00834">
    <property type="entry name" value="PROTEASES2C"/>
</dbReference>
<dbReference type="InterPro" id="IPR043504">
    <property type="entry name" value="Peptidase_S1_PA_chymotrypsin"/>
</dbReference>
<name>A0ABS0Y6N3_9HYPH</name>